<reference evidence="2" key="1">
    <citation type="journal article" date="2020" name="Stud. Mycol.">
        <title>101 Dothideomycetes genomes: a test case for predicting lifestyles and emergence of pathogens.</title>
        <authorList>
            <person name="Haridas S."/>
            <person name="Albert R."/>
            <person name="Binder M."/>
            <person name="Bloem J."/>
            <person name="Labutti K."/>
            <person name="Salamov A."/>
            <person name="Andreopoulos B."/>
            <person name="Baker S."/>
            <person name="Barry K."/>
            <person name="Bills G."/>
            <person name="Bluhm B."/>
            <person name="Cannon C."/>
            <person name="Castanera R."/>
            <person name="Culley D."/>
            <person name="Daum C."/>
            <person name="Ezra D."/>
            <person name="Gonzalez J."/>
            <person name="Henrissat B."/>
            <person name="Kuo A."/>
            <person name="Liang C."/>
            <person name="Lipzen A."/>
            <person name="Lutzoni F."/>
            <person name="Magnuson J."/>
            <person name="Mondo S."/>
            <person name="Nolan M."/>
            <person name="Ohm R."/>
            <person name="Pangilinan J."/>
            <person name="Park H.-J."/>
            <person name="Ramirez L."/>
            <person name="Alfaro M."/>
            <person name="Sun H."/>
            <person name="Tritt A."/>
            <person name="Yoshinaga Y."/>
            <person name="Zwiers L.-H."/>
            <person name="Turgeon B."/>
            <person name="Goodwin S."/>
            <person name="Spatafora J."/>
            <person name="Crous P."/>
            <person name="Grigoriev I."/>
        </authorList>
    </citation>
    <scope>NUCLEOTIDE SEQUENCE</scope>
    <source>
        <strain evidence="2">CBS 122368</strain>
    </source>
</reference>
<organism evidence="2 3">
    <name type="scientific">Trematosphaeria pertusa</name>
    <dbReference type="NCBI Taxonomy" id="390896"/>
    <lineage>
        <taxon>Eukaryota</taxon>
        <taxon>Fungi</taxon>
        <taxon>Dikarya</taxon>
        <taxon>Ascomycota</taxon>
        <taxon>Pezizomycotina</taxon>
        <taxon>Dothideomycetes</taxon>
        <taxon>Pleosporomycetidae</taxon>
        <taxon>Pleosporales</taxon>
        <taxon>Massarineae</taxon>
        <taxon>Trematosphaeriaceae</taxon>
        <taxon>Trematosphaeria</taxon>
    </lineage>
</organism>
<evidence type="ECO:0000313" key="2">
    <source>
        <dbReference type="EMBL" id="KAF2248262.1"/>
    </source>
</evidence>
<sequence length="517" mass="57586">MSPNGPKYLLLLTLPNPRCHYHPEIDCSRRCSTLSEANALCTETVHQITRSGRFRASSLTHNSYDLDGLTHWIISWPNGYIRVSVVKMPHHGHSGEVEAPVGEQGEGYVVLTLKQTRYDTGRENECHVLGCYSDYASARKDMESEGLEYYEAMKNEGEYHCANLDTHGLGRRGCVVWKTGPRQLAHFDVVEVGGGIIDPFADGEDPHAYLSGSDDEQMADSDGGVEESDSDSAATQDSNLLEDDRSRTPARHTCHTSGLKPPSTIPSTVYVVLATYSSAPLLPQTCACVFYPDTRSANRFCTTRATEIGSSRLGEGSGAHPVYSHEDGVDSYSISSRQYLDSVFVRPIPRGNAERIWDPYNVLYVVFEETEVHQAQQGEEVQEEKRIMDLGWYTRKDDTERIVERERAAMEEIVRIGELYHVPRFSPECYGGNHSADCEVWDMSEEKRRYVCFDIWEVRRGDEFAEEGLSPGHEPVPPLEPEGIDLSWGHSVGAVAGDSSSDGLDKLLDDAQALGHL</sequence>
<evidence type="ECO:0000256" key="1">
    <source>
        <dbReference type="SAM" id="MobiDB-lite"/>
    </source>
</evidence>
<evidence type="ECO:0000313" key="3">
    <source>
        <dbReference type="Proteomes" id="UP000800094"/>
    </source>
</evidence>
<proteinExistence type="predicted"/>
<feature type="compositionally biased region" description="Acidic residues" evidence="1">
    <location>
        <begin position="213"/>
        <end position="230"/>
    </location>
</feature>
<dbReference type="GeneID" id="54586749"/>
<keyword evidence="3" id="KW-1185">Reference proteome</keyword>
<dbReference type="AlphaFoldDB" id="A0A6A6IED5"/>
<feature type="region of interest" description="Disordered" evidence="1">
    <location>
        <begin position="211"/>
        <end position="260"/>
    </location>
</feature>
<protein>
    <submittedName>
        <fullName evidence="2">Uncharacterized protein</fullName>
    </submittedName>
</protein>
<dbReference type="EMBL" id="ML987196">
    <property type="protein sequence ID" value="KAF2248262.1"/>
    <property type="molecule type" value="Genomic_DNA"/>
</dbReference>
<accession>A0A6A6IED5</accession>
<dbReference type="RefSeq" id="XP_033683266.1">
    <property type="nucleotide sequence ID" value="XM_033833419.1"/>
</dbReference>
<gene>
    <name evidence="2" type="ORF">BU26DRAFT_565666</name>
</gene>
<dbReference type="Proteomes" id="UP000800094">
    <property type="component" value="Unassembled WGS sequence"/>
</dbReference>
<name>A0A6A6IED5_9PLEO</name>